<evidence type="ECO:0000313" key="1">
    <source>
        <dbReference type="EMBL" id="KKN01077.1"/>
    </source>
</evidence>
<organism evidence="1">
    <name type="scientific">marine sediment metagenome</name>
    <dbReference type="NCBI Taxonomy" id="412755"/>
    <lineage>
        <taxon>unclassified sequences</taxon>
        <taxon>metagenomes</taxon>
        <taxon>ecological metagenomes</taxon>
    </lineage>
</organism>
<dbReference type="EMBL" id="LAZR01005301">
    <property type="protein sequence ID" value="KKN01077.1"/>
    <property type="molecule type" value="Genomic_DNA"/>
</dbReference>
<name>A0A0F9MNR9_9ZZZZ</name>
<sequence>MPDQNLRKVLAYLEWIRPQKHLPYGRGISKTNVDKLRNRCQAKDALLNRLCSALEIILSGKVKQEDFPGVVRAILAGEYEVDNA</sequence>
<accession>A0A0F9MNR9</accession>
<comment type="caution">
    <text evidence="1">The sequence shown here is derived from an EMBL/GenBank/DDBJ whole genome shotgun (WGS) entry which is preliminary data.</text>
</comment>
<gene>
    <name evidence="1" type="ORF">LCGC14_1131400</name>
</gene>
<proteinExistence type="predicted"/>
<protein>
    <submittedName>
        <fullName evidence="1">Uncharacterized protein</fullName>
    </submittedName>
</protein>
<dbReference type="AlphaFoldDB" id="A0A0F9MNR9"/>
<reference evidence="1" key="1">
    <citation type="journal article" date="2015" name="Nature">
        <title>Complex archaea that bridge the gap between prokaryotes and eukaryotes.</title>
        <authorList>
            <person name="Spang A."/>
            <person name="Saw J.H."/>
            <person name="Jorgensen S.L."/>
            <person name="Zaremba-Niedzwiedzka K."/>
            <person name="Martijn J."/>
            <person name="Lind A.E."/>
            <person name="van Eijk R."/>
            <person name="Schleper C."/>
            <person name="Guy L."/>
            <person name="Ettema T.J."/>
        </authorList>
    </citation>
    <scope>NUCLEOTIDE SEQUENCE</scope>
</reference>